<sequence length="306" mass="35554">MIKFFHSNLIHHKIYYILHEACQEGDLELIKIYLSETITNESNLLSFKIDKTNRNASLFKVNNKSKQIIIPQTVKHDSTEYLITSITSIRNSIQILKFIKNSEVEKIYKNAFNDSHIKEIHFPSSLKELEDGWCKGTRILKKKIISPSNGQFIFKEDKYLLGKSDQNNSEFDIPLFACRNITEISIPSNVKIISPFAFEYTIHLRKVEFPPNSNLEIIENYAFFDSGIEGINFPASLKELKEDWCCLTENLTKVTISPSNKRFLMKDNKYLIGKSDAKKDEFDILLFACRDILKLFHHVHLIIVIN</sequence>
<reference evidence="1 2" key="1">
    <citation type="submission" date="2024-04" db="EMBL/GenBank/DDBJ databases">
        <title>Tritrichomonas musculus Genome.</title>
        <authorList>
            <person name="Alves-Ferreira E."/>
            <person name="Grigg M."/>
            <person name="Lorenzi H."/>
            <person name="Galac M."/>
        </authorList>
    </citation>
    <scope>NUCLEOTIDE SEQUENCE [LARGE SCALE GENOMIC DNA]</scope>
    <source>
        <strain evidence="1 2">EAF2021</strain>
    </source>
</reference>
<dbReference type="InterPro" id="IPR026906">
    <property type="entry name" value="LRR_5"/>
</dbReference>
<dbReference type="InterPro" id="IPR032675">
    <property type="entry name" value="LRR_dom_sf"/>
</dbReference>
<proteinExistence type="predicted"/>
<accession>A0ABR2L3I7</accession>
<comment type="caution">
    <text evidence="1">The sequence shown here is derived from an EMBL/GenBank/DDBJ whole genome shotgun (WGS) entry which is preliminary data.</text>
</comment>
<gene>
    <name evidence="1" type="ORF">M9Y10_000157</name>
</gene>
<keyword evidence="2" id="KW-1185">Reference proteome</keyword>
<dbReference type="Pfam" id="PF13306">
    <property type="entry name" value="LRR_5"/>
    <property type="match status" value="2"/>
</dbReference>
<evidence type="ECO:0000313" key="1">
    <source>
        <dbReference type="EMBL" id="KAK8897924.1"/>
    </source>
</evidence>
<evidence type="ECO:0000313" key="2">
    <source>
        <dbReference type="Proteomes" id="UP001470230"/>
    </source>
</evidence>
<name>A0ABR2L3I7_9EUKA</name>
<protein>
    <submittedName>
        <fullName evidence="1">Uncharacterized protein</fullName>
    </submittedName>
</protein>
<dbReference type="Proteomes" id="UP001470230">
    <property type="component" value="Unassembled WGS sequence"/>
</dbReference>
<dbReference type="Gene3D" id="3.80.10.10">
    <property type="entry name" value="Ribonuclease Inhibitor"/>
    <property type="match status" value="1"/>
</dbReference>
<organism evidence="1 2">
    <name type="scientific">Tritrichomonas musculus</name>
    <dbReference type="NCBI Taxonomy" id="1915356"/>
    <lineage>
        <taxon>Eukaryota</taxon>
        <taxon>Metamonada</taxon>
        <taxon>Parabasalia</taxon>
        <taxon>Tritrichomonadida</taxon>
        <taxon>Tritrichomonadidae</taxon>
        <taxon>Tritrichomonas</taxon>
    </lineage>
</organism>
<dbReference type="EMBL" id="JAPFFF010000001">
    <property type="protein sequence ID" value="KAK8897924.1"/>
    <property type="molecule type" value="Genomic_DNA"/>
</dbReference>